<dbReference type="HOGENOM" id="CLU_139895_0_0_1"/>
<evidence type="ECO:0000313" key="2">
    <source>
        <dbReference type="EMBL" id="KGO53646.1"/>
    </source>
</evidence>
<organism evidence="2 3">
    <name type="scientific">Penicillium expansum</name>
    <name type="common">Blue mold rot fungus</name>
    <dbReference type="NCBI Taxonomy" id="27334"/>
    <lineage>
        <taxon>Eukaryota</taxon>
        <taxon>Fungi</taxon>
        <taxon>Dikarya</taxon>
        <taxon>Ascomycota</taxon>
        <taxon>Pezizomycotina</taxon>
        <taxon>Eurotiomycetes</taxon>
        <taxon>Eurotiomycetidae</taxon>
        <taxon>Eurotiales</taxon>
        <taxon>Aspergillaceae</taxon>
        <taxon>Penicillium</taxon>
    </lineage>
</organism>
<sequence>MLPTDAMSTTPPPKKKSGNLGDFTVGEMKLIMASVLCISGRLDTDKLGKLSNMKKKSAASRFPAIKRKLEKMFEDQLDALDDDQDASTAKEKSPAKSRAKKSAGKFVEEQLEAKPEIKTEAKSESTEDAMKVEIQSGDNNNSPVKVESDSDVEIKPEPTY</sequence>
<evidence type="ECO:0000313" key="3">
    <source>
        <dbReference type="Proteomes" id="UP000030143"/>
    </source>
</evidence>
<dbReference type="Proteomes" id="UP000030143">
    <property type="component" value="Unassembled WGS sequence"/>
</dbReference>
<feature type="compositionally biased region" description="Basic and acidic residues" evidence="1">
    <location>
        <begin position="146"/>
        <end position="160"/>
    </location>
</feature>
<proteinExistence type="predicted"/>
<feature type="compositionally biased region" description="Basic and acidic residues" evidence="1">
    <location>
        <begin position="106"/>
        <end position="131"/>
    </location>
</feature>
<name>A0A0A2IRK4_PENEN</name>
<keyword evidence="3" id="KW-1185">Reference proteome</keyword>
<dbReference type="OrthoDB" id="4330748at2759"/>
<evidence type="ECO:0000256" key="1">
    <source>
        <dbReference type="SAM" id="MobiDB-lite"/>
    </source>
</evidence>
<dbReference type="GeneID" id="27678948"/>
<reference evidence="2 3" key="1">
    <citation type="journal article" date="2015" name="Mol. Plant Microbe Interact.">
        <title>Genome, transcriptome, and functional analyses of Penicillium expansum provide new insights into secondary metabolism and pathogenicity.</title>
        <authorList>
            <person name="Ballester A.R."/>
            <person name="Marcet-Houben M."/>
            <person name="Levin E."/>
            <person name="Sela N."/>
            <person name="Selma-Lazaro C."/>
            <person name="Carmona L."/>
            <person name="Wisniewski M."/>
            <person name="Droby S."/>
            <person name="Gonzalez-Candelas L."/>
            <person name="Gabaldon T."/>
        </authorList>
    </citation>
    <scope>NUCLEOTIDE SEQUENCE [LARGE SCALE GENOMIC DNA]</scope>
    <source>
        <strain evidence="2 3">MD-8</strain>
    </source>
</reference>
<protein>
    <submittedName>
        <fullName evidence="2">Uncharacterized protein</fullName>
    </submittedName>
</protein>
<dbReference type="VEuPathDB" id="FungiDB:PEXP_091330"/>
<dbReference type="RefSeq" id="XP_016596235.1">
    <property type="nucleotide sequence ID" value="XM_016743528.1"/>
</dbReference>
<gene>
    <name evidence="2" type="ORF">PEX2_062570</name>
</gene>
<feature type="region of interest" description="Disordered" evidence="1">
    <location>
        <begin position="79"/>
        <end position="160"/>
    </location>
</feature>
<dbReference type="AlphaFoldDB" id="A0A0A2IRK4"/>
<feature type="region of interest" description="Disordered" evidence="1">
    <location>
        <begin position="1"/>
        <end position="21"/>
    </location>
</feature>
<accession>A0A0A2IRK4</accession>
<comment type="caution">
    <text evidence="2">The sequence shown here is derived from an EMBL/GenBank/DDBJ whole genome shotgun (WGS) entry which is preliminary data.</text>
</comment>
<dbReference type="EMBL" id="JQFZ01000248">
    <property type="protein sequence ID" value="KGO53646.1"/>
    <property type="molecule type" value="Genomic_DNA"/>
</dbReference>
<dbReference type="PhylomeDB" id="A0A0A2IRK4"/>